<accession>A0A6C0U685</accession>
<dbReference type="PANTHER" id="PTHR43135:SF3">
    <property type="entry name" value="ALPHA-D-RIBOSE 1-METHYLPHOSPHONATE 5-TRIPHOSPHATE DIPHOSPHATASE"/>
    <property type="match status" value="1"/>
</dbReference>
<keyword evidence="1" id="KW-0732">Signal</keyword>
<dbReference type="EMBL" id="CP048711">
    <property type="protein sequence ID" value="QIB65935.1"/>
    <property type="molecule type" value="Genomic_DNA"/>
</dbReference>
<dbReference type="InterPro" id="IPR006680">
    <property type="entry name" value="Amidohydro-rel"/>
</dbReference>
<dbReference type="InterPro" id="IPR032466">
    <property type="entry name" value="Metal_Hydrolase"/>
</dbReference>
<keyword evidence="3" id="KW-0378">Hydrolase</keyword>
<feature type="chain" id="PRO_5025556051" evidence="1">
    <location>
        <begin position="22"/>
        <end position="537"/>
    </location>
</feature>
<feature type="signal peptide" evidence="1">
    <location>
        <begin position="1"/>
        <end position="21"/>
    </location>
</feature>
<evidence type="ECO:0000313" key="3">
    <source>
        <dbReference type="EMBL" id="QIB65935.1"/>
    </source>
</evidence>
<dbReference type="AlphaFoldDB" id="A0A6C0U685"/>
<evidence type="ECO:0000313" key="4">
    <source>
        <dbReference type="Proteomes" id="UP000477680"/>
    </source>
</evidence>
<dbReference type="Proteomes" id="UP000477680">
    <property type="component" value="Chromosome"/>
</dbReference>
<organism evidence="3 4">
    <name type="scientific">Kineobactrum salinum</name>
    <dbReference type="NCBI Taxonomy" id="2708301"/>
    <lineage>
        <taxon>Bacteria</taxon>
        <taxon>Pseudomonadati</taxon>
        <taxon>Pseudomonadota</taxon>
        <taxon>Gammaproteobacteria</taxon>
        <taxon>Cellvibrionales</taxon>
        <taxon>Halieaceae</taxon>
        <taxon>Kineobactrum</taxon>
    </lineage>
</organism>
<dbReference type="KEGG" id="kim:G3T16_11390"/>
<dbReference type="SUPFAM" id="SSF51556">
    <property type="entry name" value="Metallo-dependent hydrolases"/>
    <property type="match status" value="1"/>
</dbReference>
<proteinExistence type="predicted"/>
<dbReference type="GO" id="GO:0016810">
    <property type="term" value="F:hydrolase activity, acting on carbon-nitrogen (but not peptide) bonds"/>
    <property type="evidence" value="ECO:0007669"/>
    <property type="project" value="InterPro"/>
</dbReference>
<dbReference type="InterPro" id="IPR011059">
    <property type="entry name" value="Metal-dep_hydrolase_composite"/>
</dbReference>
<evidence type="ECO:0000256" key="1">
    <source>
        <dbReference type="SAM" id="SignalP"/>
    </source>
</evidence>
<dbReference type="PANTHER" id="PTHR43135">
    <property type="entry name" value="ALPHA-D-RIBOSE 1-METHYLPHOSPHONATE 5-TRIPHOSPHATE DIPHOSPHATASE"/>
    <property type="match status" value="1"/>
</dbReference>
<feature type="domain" description="Amidohydrolase-related" evidence="2">
    <location>
        <begin position="400"/>
        <end position="483"/>
    </location>
</feature>
<dbReference type="Gene3D" id="3.30.110.90">
    <property type="entry name" value="Amidohydrolase"/>
    <property type="match status" value="1"/>
</dbReference>
<name>A0A6C0U685_9GAMM</name>
<dbReference type="RefSeq" id="WP_163495373.1">
    <property type="nucleotide sequence ID" value="NZ_CP048711.1"/>
</dbReference>
<dbReference type="Gene3D" id="1.20.58.520">
    <property type="entry name" value="Amidohydrolase"/>
    <property type="match status" value="1"/>
</dbReference>
<evidence type="ECO:0000259" key="2">
    <source>
        <dbReference type="Pfam" id="PF01979"/>
    </source>
</evidence>
<dbReference type="Gene3D" id="3.20.20.140">
    <property type="entry name" value="Metal-dependent hydrolases"/>
    <property type="match status" value="1"/>
</dbReference>
<dbReference type="Gene3D" id="2.30.40.10">
    <property type="entry name" value="Urease, subunit C, domain 1"/>
    <property type="match status" value="2"/>
</dbReference>
<protein>
    <submittedName>
        <fullName evidence="3">Amidohydrolase family protein</fullName>
    </submittedName>
</protein>
<dbReference type="SUPFAM" id="SSF51338">
    <property type="entry name" value="Composite domain of metallo-dependent hydrolases"/>
    <property type="match status" value="1"/>
</dbReference>
<keyword evidence="4" id="KW-1185">Reference proteome</keyword>
<reference evidence="3 4" key="1">
    <citation type="submission" date="2020-02" db="EMBL/GenBank/DDBJ databases">
        <title>Genome sequencing for Kineobactrum sp. M2.</title>
        <authorList>
            <person name="Park S.-J."/>
        </authorList>
    </citation>
    <scope>NUCLEOTIDE SEQUENCE [LARGE SCALE GENOMIC DNA]</scope>
    <source>
        <strain evidence="3 4">M2</strain>
    </source>
</reference>
<sequence>MYRTSLLVLTLALCITPAGQATEPGEEVITAVLARGMEPPKTAPARGAESAGPFARLLLRNGMLIDGSGAPPRGPVDILIEQDRIVEIRGAGTGGIHTAAAASDENTEVMDVSGKFILPGFVDSHVHLGTPSHAAAGSLTDPEYVLKLWLAHGVTTVRDVGASMGLGWTLEHKQRSAAGDIAAPRMVVFAMFPESMASVQAARKWVRAVHKRGADGVKFLGGSPGVISAALDEAQALDMGTAYHHAQLSVNRIDVLDSARQGLDSMEHWYGLPEAMFEDRRIQNYPHDYNYNNEQDRFGQAGRLWQQTAKPGSARWQATIEELLALDFTLDPTFTIYEANRDLARARRAEWHEEYTMPYMMRAFEPSPDVHGSYFFDWTTADEIAWKENYRLWMSFVNDYKNAGGRVTAGSDAGFIYKVYGFAYVRELELLQEAGFHPLEVLQSATLNGAELLGIASDTGTVEIGKKADLVIVDENPLANFKVLYGTGHQRLDRERGVLERSTGIRYTIRDGIVFDAKQLLADVRALVARQHEADTR</sequence>
<dbReference type="Pfam" id="PF01979">
    <property type="entry name" value="Amidohydro_1"/>
    <property type="match status" value="1"/>
</dbReference>
<dbReference type="InterPro" id="IPR051781">
    <property type="entry name" value="Metallo-dep_Hydrolase"/>
</dbReference>
<gene>
    <name evidence="3" type="ORF">G3T16_11390</name>
</gene>